<dbReference type="InterPro" id="IPR036259">
    <property type="entry name" value="MFS_trans_sf"/>
</dbReference>
<evidence type="ECO:0000313" key="7">
    <source>
        <dbReference type="Proteomes" id="UP001516400"/>
    </source>
</evidence>
<evidence type="ECO:0000313" key="6">
    <source>
        <dbReference type="EMBL" id="KAL3289019.1"/>
    </source>
</evidence>
<dbReference type="SUPFAM" id="SSF103473">
    <property type="entry name" value="MFS general substrate transporter"/>
    <property type="match status" value="1"/>
</dbReference>
<reference evidence="6 7" key="1">
    <citation type="journal article" date="2021" name="BMC Biol.">
        <title>Horizontally acquired antibacterial genes associated with adaptive radiation of ladybird beetles.</title>
        <authorList>
            <person name="Li H.S."/>
            <person name="Tang X.F."/>
            <person name="Huang Y.H."/>
            <person name="Xu Z.Y."/>
            <person name="Chen M.L."/>
            <person name="Du X.Y."/>
            <person name="Qiu B.Y."/>
            <person name="Chen P.T."/>
            <person name="Zhang W."/>
            <person name="Slipinski A."/>
            <person name="Escalona H.E."/>
            <person name="Waterhouse R.M."/>
            <person name="Zwick A."/>
            <person name="Pang H."/>
        </authorList>
    </citation>
    <scope>NUCLEOTIDE SEQUENCE [LARGE SCALE GENOMIC DNA]</scope>
    <source>
        <strain evidence="6">SYSU2018</strain>
    </source>
</reference>
<protein>
    <recommendedName>
        <fullName evidence="8">Adenylate cyclase</fullName>
    </recommendedName>
</protein>
<evidence type="ECO:0000256" key="2">
    <source>
        <dbReference type="ARBA" id="ARBA00022692"/>
    </source>
</evidence>
<dbReference type="PANTHER" id="PTHR23507:SF1">
    <property type="entry name" value="FI18259P1-RELATED"/>
    <property type="match status" value="1"/>
</dbReference>
<feature type="transmembrane region" description="Helical" evidence="5">
    <location>
        <begin position="238"/>
        <end position="261"/>
    </location>
</feature>
<dbReference type="PANTHER" id="PTHR23507">
    <property type="entry name" value="ZGC:174356"/>
    <property type="match status" value="1"/>
</dbReference>
<keyword evidence="4 5" id="KW-0472">Membrane</keyword>
<comment type="subcellular location">
    <subcellularLocation>
        <location evidence="1">Membrane</location>
        <topology evidence="1">Multi-pass membrane protein</topology>
    </subcellularLocation>
</comment>
<evidence type="ECO:0000256" key="1">
    <source>
        <dbReference type="ARBA" id="ARBA00004141"/>
    </source>
</evidence>
<dbReference type="Proteomes" id="UP001516400">
    <property type="component" value="Unassembled WGS sequence"/>
</dbReference>
<dbReference type="Pfam" id="PF07690">
    <property type="entry name" value="MFS_1"/>
    <property type="match status" value="1"/>
</dbReference>
<comment type="caution">
    <text evidence="6">The sequence shown here is derived from an EMBL/GenBank/DDBJ whole genome shotgun (WGS) entry which is preliminary data.</text>
</comment>
<evidence type="ECO:0008006" key="8">
    <source>
        <dbReference type="Google" id="ProtNLM"/>
    </source>
</evidence>
<dbReference type="InterPro" id="IPR011701">
    <property type="entry name" value="MFS"/>
</dbReference>
<evidence type="ECO:0000256" key="3">
    <source>
        <dbReference type="ARBA" id="ARBA00022989"/>
    </source>
</evidence>
<organism evidence="6 7">
    <name type="scientific">Cryptolaemus montrouzieri</name>
    <dbReference type="NCBI Taxonomy" id="559131"/>
    <lineage>
        <taxon>Eukaryota</taxon>
        <taxon>Metazoa</taxon>
        <taxon>Ecdysozoa</taxon>
        <taxon>Arthropoda</taxon>
        <taxon>Hexapoda</taxon>
        <taxon>Insecta</taxon>
        <taxon>Pterygota</taxon>
        <taxon>Neoptera</taxon>
        <taxon>Endopterygota</taxon>
        <taxon>Coleoptera</taxon>
        <taxon>Polyphaga</taxon>
        <taxon>Cucujiformia</taxon>
        <taxon>Coccinelloidea</taxon>
        <taxon>Coccinellidae</taxon>
        <taxon>Scymninae</taxon>
        <taxon>Scymnini</taxon>
        <taxon>Cryptolaemus</taxon>
    </lineage>
</organism>
<feature type="transmembrane region" description="Helical" evidence="5">
    <location>
        <begin position="44"/>
        <end position="64"/>
    </location>
</feature>
<dbReference type="GO" id="GO:0016020">
    <property type="term" value="C:membrane"/>
    <property type="evidence" value="ECO:0007669"/>
    <property type="project" value="UniProtKB-SubCell"/>
</dbReference>
<feature type="transmembrane region" description="Helical" evidence="5">
    <location>
        <begin position="144"/>
        <end position="166"/>
    </location>
</feature>
<evidence type="ECO:0000256" key="4">
    <source>
        <dbReference type="ARBA" id="ARBA00023136"/>
    </source>
</evidence>
<proteinExistence type="predicted"/>
<gene>
    <name evidence="6" type="ORF">HHI36_003462</name>
</gene>
<feature type="transmembrane region" description="Helical" evidence="5">
    <location>
        <begin position="76"/>
        <end position="99"/>
    </location>
</feature>
<name>A0ABD2PDR2_9CUCU</name>
<keyword evidence="2 5" id="KW-0812">Transmembrane</keyword>
<accession>A0ABD2PDR2</accession>
<dbReference type="AlphaFoldDB" id="A0ABD2PDR2"/>
<keyword evidence="7" id="KW-1185">Reference proteome</keyword>
<dbReference type="EMBL" id="JABFTP020000185">
    <property type="protein sequence ID" value="KAL3289019.1"/>
    <property type="molecule type" value="Genomic_DNA"/>
</dbReference>
<dbReference type="Gene3D" id="1.20.1250.20">
    <property type="entry name" value="MFS general substrate transporter like domains"/>
    <property type="match status" value="1"/>
</dbReference>
<sequence>MSLEKICRVNLHFNESICDALVLRNRSGYLPHHEVEVQQLVVKWAAYKAFLVGSIPVVCIIFLGSWSDRHRRRKPIILIPLFGDLIGSIGLLVCSYFFLELSIEYSWMVDTLTASLFGGQCSINLGIFSYVAGISSDEDRTLRIGSVSIATTLAISTGMFMSGFVLNLLGFVGAYSLSVSLLILAITSGMIMIKEETVKETKEDQKGYLRDFFSLEYVKNTFKICFQKKDPNKRTKMFVIMFLCTMIVGPMQGEITLNYMYLRLKCGWDEVDFSIFNAFHFVSKYSGIYSRCHFSRNI</sequence>
<feature type="transmembrane region" description="Helical" evidence="5">
    <location>
        <begin position="111"/>
        <end position="132"/>
    </location>
</feature>
<evidence type="ECO:0000256" key="5">
    <source>
        <dbReference type="SAM" id="Phobius"/>
    </source>
</evidence>
<keyword evidence="3 5" id="KW-1133">Transmembrane helix</keyword>
<feature type="transmembrane region" description="Helical" evidence="5">
    <location>
        <begin position="172"/>
        <end position="193"/>
    </location>
</feature>